<evidence type="ECO:0000256" key="5">
    <source>
        <dbReference type="PROSITE-ProRule" id="PRU01240"/>
    </source>
</evidence>
<dbReference type="InterPro" id="IPR002884">
    <property type="entry name" value="P_dom"/>
</dbReference>
<dbReference type="InterPro" id="IPR003961">
    <property type="entry name" value="FN3_dom"/>
</dbReference>
<dbReference type="PROSITE" id="PS50853">
    <property type="entry name" value="FN3"/>
    <property type="match status" value="1"/>
</dbReference>
<feature type="domain" description="Fibronectin type-III" evidence="7">
    <location>
        <begin position="417"/>
        <end position="509"/>
    </location>
</feature>
<dbReference type="Gene3D" id="2.60.120.260">
    <property type="entry name" value="Galactose-binding domain-like"/>
    <property type="match status" value="1"/>
</dbReference>
<gene>
    <name evidence="9" type="ORF">DFQ02_102108</name>
</gene>
<dbReference type="OrthoDB" id="9792152at2"/>
<sequence length="877" mass="93657">MAVFSAGNAGADDASNSNPLGSNNSYDKLLGDKTSKNSLIVASGSDAAINLDGSLNEVSRSTFSSEGPTDDLRIKPDITGNGESLLSTGRAPTPALRYSNNSGTSMSSPNVCGSLLLLQQHHNNTNGHYMKAATLKGLALHTADDIYNLDDQTLVGPDATSGWGLMNAKKAAETISENGFSTWISEETLNNNASFSIDVVSDGSSPLLASISWTDQGGTINPTGTVNNGVILYNDDTPALVNDLDIRITQASNTYTPWKLTGVDSNSQGDNTVDPYERVDVTGASGVYTITVTHKGTLVGGAQDFSLIITGLSSNFTFNTSVAEQTICSSNDATYNFDYSETGGTTTNLSLVDVPTGAVANITPNSLNADGTFDVTFSNLENVSANTYNVSVVGNDGFDTETRVIELRVLHSDFTPYPQSLSSPGNGALNTPSSLTLNWAENLNAEDYLVEVSTNPSFSSLVFSSTVTDLSYELSGLTAETVYYWRVRPNNRCNTGNYSETYSFQVGNLDCGNNIYTATDFTDAAIGTTAGVFASVPVTVSTGGLYIESVETSFKISHTWVNDINITLEGPPEIGSPQVLLFDSSCTTDTGGDTTSPGDGDDFDVTYSDLGAALVCNDPAVPSISDTIAPIESLSKFIDLPADGVWTLRIGDPNNNDGGAVTEFSIDLCVINNIINLPNLTNNGFNAPLNSTYTFLSSDFEATTSGQTAAEQIYTIVMTPSVGILEKNSVSMDIGDTFTQDDVNTGKITYSNTETSSFNDEFKVDIKNSANGWLPNQTITMNSTLSTSEFDIKNVYIWPNPTNENINIRLNDLTSKENVKANLYDLSGRIINSYSYEINSNTLTKSIAIHHIENGIYLLEIKQGNAKFTRKIVVNQY</sequence>
<protein>
    <submittedName>
        <fullName evidence="9">Putative secreted protein (Por secretion system target)</fullName>
    </submittedName>
</protein>
<dbReference type="NCBIfam" id="TIGR04183">
    <property type="entry name" value="Por_Secre_tail"/>
    <property type="match status" value="1"/>
</dbReference>
<feature type="region of interest" description="Disordered" evidence="6">
    <location>
        <begin position="58"/>
        <end position="93"/>
    </location>
</feature>
<reference evidence="9 10" key="1">
    <citation type="submission" date="2018-07" db="EMBL/GenBank/DDBJ databases">
        <title>Genomic Encyclopedia of Type Strains, Phase III (KMG-III): the genomes of soil and plant-associated and newly described type strains.</title>
        <authorList>
            <person name="Whitman W."/>
        </authorList>
    </citation>
    <scope>NUCLEOTIDE SEQUENCE [LARGE SCALE GENOMIC DNA]</scope>
    <source>
        <strain evidence="9 10">CECT 8487</strain>
    </source>
</reference>
<evidence type="ECO:0000259" key="8">
    <source>
        <dbReference type="PROSITE" id="PS51829"/>
    </source>
</evidence>
<evidence type="ECO:0000256" key="2">
    <source>
        <dbReference type="ARBA" id="ARBA00022729"/>
    </source>
</evidence>
<feature type="region of interest" description="Disordered" evidence="6">
    <location>
        <begin position="1"/>
        <end position="22"/>
    </location>
</feature>
<comment type="caution">
    <text evidence="9">The sequence shown here is derived from an EMBL/GenBank/DDBJ whole genome shotgun (WGS) entry which is preliminary data.</text>
</comment>
<dbReference type="InterPro" id="IPR000209">
    <property type="entry name" value="Peptidase_S8/S53_dom"/>
</dbReference>
<evidence type="ECO:0000256" key="6">
    <source>
        <dbReference type="SAM" id="MobiDB-lite"/>
    </source>
</evidence>
<dbReference type="InterPro" id="IPR023828">
    <property type="entry name" value="Peptidase_S8_Ser-AS"/>
</dbReference>
<feature type="domain" description="P/Homo B" evidence="8">
    <location>
        <begin position="513"/>
        <end position="676"/>
    </location>
</feature>
<dbReference type="InterPro" id="IPR008979">
    <property type="entry name" value="Galactose-bd-like_sf"/>
</dbReference>
<evidence type="ECO:0000256" key="3">
    <source>
        <dbReference type="ARBA" id="ARBA00022801"/>
    </source>
</evidence>
<evidence type="ECO:0000256" key="4">
    <source>
        <dbReference type="ARBA" id="ARBA00022825"/>
    </source>
</evidence>
<dbReference type="PROSITE" id="PS51829">
    <property type="entry name" value="P_HOMO_B"/>
    <property type="match status" value="1"/>
</dbReference>
<dbReference type="Pfam" id="PF18962">
    <property type="entry name" value="Por_Secre_tail"/>
    <property type="match status" value="1"/>
</dbReference>
<dbReference type="AlphaFoldDB" id="A0A3D9HII2"/>
<name>A0A3D9HII2_9FLAO</name>
<dbReference type="SUPFAM" id="SSF52743">
    <property type="entry name" value="Subtilisin-like"/>
    <property type="match status" value="1"/>
</dbReference>
<dbReference type="InterPro" id="IPR036852">
    <property type="entry name" value="Peptidase_S8/S53_dom_sf"/>
</dbReference>
<dbReference type="SUPFAM" id="SSF49785">
    <property type="entry name" value="Galactose-binding domain-like"/>
    <property type="match status" value="2"/>
</dbReference>
<dbReference type="PROSITE" id="PS00138">
    <property type="entry name" value="SUBTILASE_SER"/>
    <property type="match status" value="1"/>
</dbReference>
<dbReference type="InterPro" id="IPR026444">
    <property type="entry name" value="Secre_tail"/>
</dbReference>
<dbReference type="PROSITE" id="PS51892">
    <property type="entry name" value="SUBTILASE"/>
    <property type="match status" value="1"/>
</dbReference>
<dbReference type="GO" id="GO:0006508">
    <property type="term" value="P:proteolysis"/>
    <property type="evidence" value="ECO:0007669"/>
    <property type="project" value="UniProtKB-KW"/>
</dbReference>
<feature type="compositionally biased region" description="Polar residues" evidence="6">
    <location>
        <begin position="58"/>
        <end position="67"/>
    </location>
</feature>
<comment type="caution">
    <text evidence="5">Lacks conserved residue(s) required for the propagation of feature annotation.</text>
</comment>
<dbReference type="Proteomes" id="UP000256629">
    <property type="component" value="Unassembled WGS sequence"/>
</dbReference>
<evidence type="ECO:0000256" key="1">
    <source>
        <dbReference type="ARBA" id="ARBA00022670"/>
    </source>
</evidence>
<organism evidence="9 10">
    <name type="scientific">Seonamhaeicola aphaedonensis</name>
    <dbReference type="NCBI Taxonomy" id="1461338"/>
    <lineage>
        <taxon>Bacteria</taxon>
        <taxon>Pseudomonadati</taxon>
        <taxon>Bacteroidota</taxon>
        <taxon>Flavobacteriia</taxon>
        <taxon>Flavobacteriales</taxon>
        <taxon>Flavobacteriaceae</taxon>
    </lineage>
</organism>
<keyword evidence="1" id="KW-0645">Protease</keyword>
<dbReference type="Gene3D" id="2.60.120.380">
    <property type="match status" value="1"/>
</dbReference>
<dbReference type="Gene3D" id="2.60.40.10">
    <property type="entry name" value="Immunoglobulins"/>
    <property type="match status" value="1"/>
</dbReference>
<evidence type="ECO:0000259" key="7">
    <source>
        <dbReference type="PROSITE" id="PS50853"/>
    </source>
</evidence>
<dbReference type="CDD" id="cd00063">
    <property type="entry name" value="FN3"/>
    <property type="match status" value="1"/>
</dbReference>
<keyword evidence="4" id="KW-0720">Serine protease</keyword>
<dbReference type="SUPFAM" id="SSF49265">
    <property type="entry name" value="Fibronectin type III"/>
    <property type="match status" value="1"/>
</dbReference>
<dbReference type="Pfam" id="PF16184">
    <property type="entry name" value="Cadherin_3"/>
    <property type="match status" value="1"/>
</dbReference>
<dbReference type="RefSeq" id="WP_116039775.1">
    <property type="nucleotide sequence ID" value="NZ_QRDX01000002.1"/>
</dbReference>
<dbReference type="InterPro" id="IPR013783">
    <property type="entry name" value="Ig-like_fold"/>
</dbReference>
<dbReference type="EMBL" id="QRDX01000002">
    <property type="protein sequence ID" value="RED49342.1"/>
    <property type="molecule type" value="Genomic_DNA"/>
</dbReference>
<dbReference type="Gene3D" id="3.40.50.200">
    <property type="entry name" value="Peptidase S8/S53 domain"/>
    <property type="match status" value="1"/>
</dbReference>
<accession>A0A3D9HII2</accession>
<evidence type="ECO:0000313" key="10">
    <source>
        <dbReference type="Proteomes" id="UP000256629"/>
    </source>
</evidence>
<dbReference type="Pfam" id="PF00082">
    <property type="entry name" value="Peptidase_S8"/>
    <property type="match status" value="1"/>
</dbReference>
<keyword evidence="3" id="KW-0378">Hydrolase</keyword>
<evidence type="ECO:0000313" key="9">
    <source>
        <dbReference type="EMBL" id="RED49342.1"/>
    </source>
</evidence>
<dbReference type="InterPro" id="IPR036116">
    <property type="entry name" value="FN3_sf"/>
</dbReference>
<dbReference type="GO" id="GO:0004252">
    <property type="term" value="F:serine-type endopeptidase activity"/>
    <property type="evidence" value="ECO:0007669"/>
    <property type="project" value="InterPro"/>
</dbReference>
<keyword evidence="10" id="KW-1185">Reference proteome</keyword>
<comment type="similarity">
    <text evidence="5">Belongs to the peptidase S8 family.</text>
</comment>
<keyword evidence="2" id="KW-0732">Signal</keyword>
<proteinExistence type="inferred from homology"/>